<protein>
    <submittedName>
        <fullName evidence="2">Uncharacterized protein</fullName>
    </submittedName>
</protein>
<dbReference type="AlphaFoldDB" id="A0A821BE28"/>
<evidence type="ECO:0000256" key="1">
    <source>
        <dbReference type="SAM" id="MobiDB-lite"/>
    </source>
</evidence>
<organism evidence="2 3">
    <name type="scientific">Rotaria socialis</name>
    <dbReference type="NCBI Taxonomy" id="392032"/>
    <lineage>
        <taxon>Eukaryota</taxon>
        <taxon>Metazoa</taxon>
        <taxon>Spiralia</taxon>
        <taxon>Gnathifera</taxon>
        <taxon>Rotifera</taxon>
        <taxon>Eurotatoria</taxon>
        <taxon>Bdelloidea</taxon>
        <taxon>Philodinida</taxon>
        <taxon>Philodinidae</taxon>
        <taxon>Rotaria</taxon>
    </lineage>
</organism>
<evidence type="ECO:0000313" key="3">
    <source>
        <dbReference type="Proteomes" id="UP000663862"/>
    </source>
</evidence>
<comment type="caution">
    <text evidence="2">The sequence shown here is derived from an EMBL/GenBank/DDBJ whole genome shotgun (WGS) entry which is preliminary data.</text>
</comment>
<accession>A0A821BE28</accession>
<feature type="region of interest" description="Disordered" evidence="1">
    <location>
        <begin position="500"/>
        <end position="519"/>
    </location>
</feature>
<gene>
    <name evidence="2" type="ORF">TSG867_LOCUS27400</name>
</gene>
<dbReference type="Proteomes" id="UP000663862">
    <property type="component" value="Unassembled WGS sequence"/>
</dbReference>
<proteinExistence type="predicted"/>
<name>A0A821BE28_9BILA</name>
<dbReference type="EMBL" id="CAJOBQ010003110">
    <property type="protein sequence ID" value="CAF4594043.1"/>
    <property type="molecule type" value="Genomic_DNA"/>
</dbReference>
<feature type="compositionally biased region" description="Basic and acidic residues" evidence="1">
    <location>
        <begin position="505"/>
        <end position="519"/>
    </location>
</feature>
<reference evidence="2" key="1">
    <citation type="submission" date="2021-02" db="EMBL/GenBank/DDBJ databases">
        <authorList>
            <person name="Nowell W R."/>
        </authorList>
    </citation>
    <scope>NUCLEOTIDE SEQUENCE</scope>
</reference>
<evidence type="ECO:0000313" key="2">
    <source>
        <dbReference type="EMBL" id="CAF4594043.1"/>
    </source>
</evidence>
<sequence length="519" mass="60563">MVIIAAGSVSLKENILVTNVNIVIHHSFYERQNNIRKDRRKLNIKNNIYGHSGKTMLDDILDLPLSNAVVIGYLHVTLLGHAKAIILSIYRQLKPIQREQLNIQLRNQNFPHFFNRKIRSMDNFAFVKGADVRNLLFYRLLPHMNLLLSSEQYAHLVLYVIVIRLLHSGHIFGNKTNKIADRIFSRFYVDHELFYDKLQPLKLHLHAHYSYMYETHDSLCNLGCFGQESFIGAISSEHHGTRYYRDSITYYYNIDLCIQRKKIRKATIDGPHDLSFTTTNDYDYMNQIHSSLCMRNDLSSCCLIYRQFIMKNEIFHSLIYNRRQTSVSYFAQYSLANDAIEYRFGIIELFFLKKRSIKPKTQYSPSNPTTATTYHLTFGNDTKQMMIVGHSGIKRFVNDNKAVLNDGHTAKIIASGTKEKCMEYWNNHTFSSIISSPKRPNQENLPSNLITRTFDDPSCFRTQRRSSFYSFKVSSPIPSDGEEVIDDGEEVSLRRINQELQNTQEHLRDTRSENRDTHH</sequence>